<sequence length="222" mass="26275">MGQWRQKTLTRKNWMAFTGLFLCFFLVIHLLGNLQLMLPDERAHLQFNAYSHLLSGNILIKIISWVLYASIIAHVVYAIAITLTNKRSRDVKYHYDRRGEVSKWYTRNMGVLGTIIFIFLVIHFRDFWYVYKFGSLPLDERGNKDLYRLVVAVYSETWYVLVYVLCMVALCYHLLHGFFSAARTLGVYHPRYVRWVRVIGWIYSVGICAAFAWIPIYVHFLK</sequence>
<keyword evidence="1" id="KW-1133">Transmembrane helix</keyword>
<feature type="transmembrane region" description="Helical" evidence="1">
    <location>
        <begin position="104"/>
        <end position="124"/>
    </location>
</feature>
<dbReference type="InterPro" id="IPR011138">
    <property type="entry name" value="Cytochrome_b-558"/>
</dbReference>
<dbReference type="EMBL" id="FUWZ01000002">
    <property type="protein sequence ID" value="SKA17206.1"/>
    <property type="molecule type" value="Genomic_DNA"/>
</dbReference>
<organism evidence="2 3">
    <name type="scientific">Chitinophaga eiseniae</name>
    <dbReference type="NCBI Taxonomy" id="634771"/>
    <lineage>
        <taxon>Bacteria</taxon>
        <taxon>Pseudomonadati</taxon>
        <taxon>Bacteroidota</taxon>
        <taxon>Chitinophagia</taxon>
        <taxon>Chitinophagales</taxon>
        <taxon>Chitinophagaceae</taxon>
        <taxon>Chitinophaga</taxon>
    </lineage>
</organism>
<dbReference type="STRING" id="634771.SAMN04488128_1021314"/>
<keyword evidence="3" id="KW-1185">Reference proteome</keyword>
<keyword evidence="1" id="KW-0472">Membrane</keyword>
<feature type="transmembrane region" description="Helical" evidence="1">
    <location>
        <begin position="58"/>
        <end position="83"/>
    </location>
</feature>
<dbReference type="Proteomes" id="UP000190367">
    <property type="component" value="Unassembled WGS sequence"/>
</dbReference>
<dbReference type="NCBIfam" id="TIGR02046">
    <property type="entry name" value="sdhC_b558_fam"/>
    <property type="match status" value="1"/>
</dbReference>
<keyword evidence="1" id="KW-0812">Transmembrane</keyword>
<evidence type="ECO:0000313" key="3">
    <source>
        <dbReference type="Proteomes" id="UP000190367"/>
    </source>
</evidence>
<dbReference type="AlphaFoldDB" id="A0A1T4RN29"/>
<dbReference type="GO" id="GO:0016020">
    <property type="term" value="C:membrane"/>
    <property type="evidence" value="ECO:0007669"/>
    <property type="project" value="InterPro"/>
</dbReference>
<dbReference type="RefSeq" id="WP_078669789.1">
    <property type="nucleotide sequence ID" value="NZ_FUWZ01000002.1"/>
</dbReference>
<dbReference type="InterPro" id="IPR034804">
    <property type="entry name" value="SQR/QFR_C/D"/>
</dbReference>
<gene>
    <name evidence="2" type="ORF">SAMN04488128_1021314</name>
</gene>
<dbReference type="OrthoDB" id="9802842at2"/>
<dbReference type="CDD" id="cd03498">
    <property type="entry name" value="SQR_TypeB_2_TM"/>
    <property type="match status" value="1"/>
</dbReference>
<feature type="transmembrane region" description="Helical" evidence="1">
    <location>
        <begin position="14"/>
        <end position="38"/>
    </location>
</feature>
<name>A0A1T4RN29_9BACT</name>
<evidence type="ECO:0000313" key="2">
    <source>
        <dbReference type="EMBL" id="SKA17206.1"/>
    </source>
</evidence>
<feature type="transmembrane region" description="Helical" evidence="1">
    <location>
        <begin position="200"/>
        <end position="220"/>
    </location>
</feature>
<feature type="transmembrane region" description="Helical" evidence="1">
    <location>
        <begin position="158"/>
        <end position="179"/>
    </location>
</feature>
<protein>
    <submittedName>
        <fullName evidence="2">Succinate dehydrogenase / fumarate reductase cytochrome b subunit</fullName>
    </submittedName>
</protein>
<evidence type="ECO:0000256" key="1">
    <source>
        <dbReference type="SAM" id="Phobius"/>
    </source>
</evidence>
<dbReference type="SUPFAM" id="SSF81343">
    <property type="entry name" value="Fumarate reductase respiratory complex transmembrane subunits"/>
    <property type="match status" value="1"/>
</dbReference>
<proteinExistence type="predicted"/>
<reference evidence="3" key="1">
    <citation type="submission" date="2017-02" db="EMBL/GenBank/DDBJ databases">
        <authorList>
            <person name="Varghese N."/>
            <person name="Submissions S."/>
        </authorList>
    </citation>
    <scope>NUCLEOTIDE SEQUENCE [LARGE SCALE GENOMIC DNA]</scope>
    <source>
        <strain evidence="3">DSM 22224</strain>
    </source>
</reference>
<dbReference type="Gene3D" id="1.20.1300.10">
    <property type="entry name" value="Fumarate reductase/succinate dehydrogenase, transmembrane subunit"/>
    <property type="match status" value="1"/>
</dbReference>
<accession>A0A1T4RN29</accession>